<sequence>MNKPQRLDPRFFYLRGMEYEIPTADVIRFEGLGNYTRIYIRGQRRPLLYGYTIGTLCARFPFMARVTVSVAVNPAHVERTGQRNIIRVGAIPVRLSKHYTAKLPGNALAL</sequence>
<comment type="caution">
    <text evidence="1">The sequence shown here is derived from an EMBL/GenBank/DDBJ whole genome shotgun (WGS) entry which is preliminary data.</text>
</comment>
<evidence type="ECO:0000313" key="2">
    <source>
        <dbReference type="Proteomes" id="UP000664628"/>
    </source>
</evidence>
<dbReference type="Proteomes" id="UP000664628">
    <property type="component" value="Unassembled WGS sequence"/>
</dbReference>
<proteinExistence type="predicted"/>
<accession>A0ABS3JC21</accession>
<evidence type="ECO:0000313" key="1">
    <source>
        <dbReference type="EMBL" id="MBO0947544.1"/>
    </source>
</evidence>
<protein>
    <recommendedName>
        <fullName evidence="3">HTH LytTR-type domain-containing protein</fullName>
    </recommendedName>
</protein>
<keyword evidence="2" id="KW-1185">Reference proteome</keyword>
<name>A0ABS3JC21_9BACT</name>
<organism evidence="1 2">
    <name type="scientific">Fibrella forsythiae</name>
    <dbReference type="NCBI Taxonomy" id="2817061"/>
    <lineage>
        <taxon>Bacteria</taxon>
        <taxon>Pseudomonadati</taxon>
        <taxon>Bacteroidota</taxon>
        <taxon>Cytophagia</taxon>
        <taxon>Cytophagales</taxon>
        <taxon>Spirosomataceae</taxon>
        <taxon>Fibrella</taxon>
    </lineage>
</organism>
<dbReference type="EMBL" id="JAFMYW010000001">
    <property type="protein sequence ID" value="MBO0947544.1"/>
    <property type="molecule type" value="Genomic_DNA"/>
</dbReference>
<evidence type="ECO:0008006" key="3">
    <source>
        <dbReference type="Google" id="ProtNLM"/>
    </source>
</evidence>
<gene>
    <name evidence="1" type="ORF">J2I46_03060</name>
</gene>
<reference evidence="1 2" key="1">
    <citation type="submission" date="2021-03" db="EMBL/GenBank/DDBJ databases">
        <title>Fibrella sp. HMF5405 genome sequencing and assembly.</title>
        <authorList>
            <person name="Kang H."/>
            <person name="Kim H."/>
            <person name="Bae S."/>
            <person name="Joh K."/>
        </authorList>
    </citation>
    <scope>NUCLEOTIDE SEQUENCE [LARGE SCALE GENOMIC DNA]</scope>
    <source>
        <strain evidence="1 2">HMF5405</strain>
    </source>
</reference>
<dbReference type="RefSeq" id="WP_207327452.1">
    <property type="nucleotide sequence ID" value="NZ_JAFMYW010000001.1"/>
</dbReference>